<sequence>MHHAILRVFCICAIAGLLLGLCILQVDPAPPQPHADGQTQLPPPPCTPLEGSGASDAVQWMHAQLGRHCQPSNLTITIPPILHHIYFPDRASFLRGAQGKGSATNPAWSESCLRLHPHWEHVFWGEAEAKAFVAKFWPGFLATFLSYDHPVSRSDALRPLLLHTLGGVYLDLDIECFAPLEPMLAGADVVLQGTGPMEGVTNGAMASVPGHQLWLDVAGELERRAPRADLPIDRNPFSPI</sequence>
<proteinExistence type="predicted"/>
<protein>
    <submittedName>
        <fullName evidence="3">Mannosyl phosphorylinositol ceramide synthase CSH1</fullName>
    </submittedName>
</protein>
<dbReference type="OrthoDB" id="3647at2759"/>
<reference evidence="3 4" key="1">
    <citation type="journal article" date="2014" name="BMC Genomics">
        <title>Oil accumulation mechanisms of the oleaginous microalga Chlorella protothecoides revealed through its genome, transcriptomes, and proteomes.</title>
        <authorList>
            <person name="Gao C."/>
            <person name="Wang Y."/>
            <person name="Shen Y."/>
            <person name="Yan D."/>
            <person name="He X."/>
            <person name="Dai J."/>
            <person name="Wu Q."/>
        </authorList>
    </citation>
    <scope>NUCLEOTIDE SEQUENCE [LARGE SCALE GENOMIC DNA]</scope>
    <source>
        <strain evidence="3 4">0710</strain>
    </source>
</reference>
<organism evidence="3 4">
    <name type="scientific">Auxenochlorella protothecoides</name>
    <name type="common">Green microalga</name>
    <name type="synonym">Chlorella protothecoides</name>
    <dbReference type="NCBI Taxonomy" id="3075"/>
    <lineage>
        <taxon>Eukaryota</taxon>
        <taxon>Viridiplantae</taxon>
        <taxon>Chlorophyta</taxon>
        <taxon>core chlorophytes</taxon>
        <taxon>Trebouxiophyceae</taxon>
        <taxon>Chlorellales</taxon>
        <taxon>Chlorellaceae</taxon>
        <taxon>Auxenochlorella</taxon>
    </lineage>
</organism>
<dbReference type="GO" id="GO:0000030">
    <property type="term" value="F:mannosyltransferase activity"/>
    <property type="evidence" value="ECO:0007669"/>
    <property type="project" value="TreeGrafter"/>
</dbReference>
<evidence type="ECO:0000256" key="1">
    <source>
        <dbReference type="ARBA" id="ARBA00022679"/>
    </source>
</evidence>
<dbReference type="AlphaFoldDB" id="A0A087SLK7"/>
<dbReference type="EMBL" id="KL662129">
    <property type="protein sequence ID" value="KFM26611.1"/>
    <property type="molecule type" value="Genomic_DNA"/>
</dbReference>
<dbReference type="Gene3D" id="3.90.550.20">
    <property type="match status" value="1"/>
</dbReference>
<dbReference type="PANTHER" id="PTHR32385:SF15">
    <property type="entry name" value="INOSITOL PHOSPHOCERAMIDE MANNOSYLTRANSFERASE 1"/>
    <property type="match status" value="1"/>
</dbReference>
<dbReference type="InterPro" id="IPR029044">
    <property type="entry name" value="Nucleotide-diphossugar_trans"/>
</dbReference>
<accession>A0A087SLK7</accession>
<evidence type="ECO:0000313" key="3">
    <source>
        <dbReference type="EMBL" id="KFM26611.1"/>
    </source>
</evidence>
<dbReference type="Pfam" id="PF04488">
    <property type="entry name" value="Gly_transf_sug"/>
    <property type="match status" value="1"/>
</dbReference>
<feature type="signal peptide" evidence="2">
    <location>
        <begin position="1"/>
        <end position="20"/>
    </location>
</feature>
<dbReference type="PANTHER" id="PTHR32385">
    <property type="entry name" value="MANNOSYL PHOSPHORYLINOSITOL CERAMIDE SYNTHASE"/>
    <property type="match status" value="1"/>
</dbReference>
<dbReference type="eggNOG" id="ENOG502SX2G">
    <property type="taxonomic scope" value="Eukaryota"/>
</dbReference>
<dbReference type="STRING" id="3075.A0A087SLK7"/>
<evidence type="ECO:0000313" key="4">
    <source>
        <dbReference type="Proteomes" id="UP000028924"/>
    </source>
</evidence>
<evidence type="ECO:0000256" key="2">
    <source>
        <dbReference type="SAM" id="SignalP"/>
    </source>
</evidence>
<name>A0A087SLK7_AUXPR</name>
<dbReference type="Proteomes" id="UP000028924">
    <property type="component" value="Unassembled WGS sequence"/>
</dbReference>
<keyword evidence="2" id="KW-0732">Signal</keyword>
<dbReference type="GO" id="GO:0051999">
    <property type="term" value="P:mannosyl-inositol phosphorylceramide biosynthetic process"/>
    <property type="evidence" value="ECO:0007669"/>
    <property type="project" value="TreeGrafter"/>
</dbReference>
<dbReference type="GeneID" id="23613589"/>
<feature type="chain" id="PRO_5001828925" evidence="2">
    <location>
        <begin position="21"/>
        <end position="240"/>
    </location>
</feature>
<dbReference type="InterPro" id="IPR051706">
    <property type="entry name" value="Glycosyltransferase_domain"/>
</dbReference>
<dbReference type="RefSeq" id="XP_011399549.1">
    <property type="nucleotide sequence ID" value="XM_011401247.1"/>
</dbReference>
<keyword evidence="1" id="KW-0808">Transferase</keyword>
<dbReference type="SUPFAM" id="SSF53448">
    <property type="entry name" value="Nucleotide-diphospho-sugar transferases"/>
    <property type="match status" value="1"/>
</dbReference>
<dbReference type="KEGG" id="apro:F751_2198"/>
<dbReference type="InterPro" id="IPR007577">
    <property type="entry name" value="GlycoTrfase_DXD_sugar-bd_CS"/>
</dbReference>
<keyword evidence="4" id="KW-1185">Reference proteome</keyword>
<dbReference type="GO" id="GO:0016020">
    <property type="term" value="C:membrane"/>
    <property type="evidence" value="ECO:0007669"/>
    <property type="project" value="GOC"/>
</dbReference>
<gene>
    <name evidence="3" type="ORF">F751_2198</name>
</gene>